<dbReference type="EMBL" id="JBFXLR010000093">
    <property type="protein sequence ID" value="KAL2837725.1"/>
    <property type="molecule type" value="Genomic_DNA"/>
</dbReference>
<feature type="region of interest" description="Disordered" evidence="1">
    <location>
        <begin position="21"/>
        <end position="43"/>
    </location>
</feature>
<keyword evidence="4" id="KW-1185">Reference proteome</keyword>
<feature type="compositionally biased region" description="Polar residues" evidence="1">
    <location>
        <begin position="21"/>
        <end position="38"/>
    </location>
</feature>
<dbReference type="Proteomes" id="UP001610444">
    <property type="component" value="Unassembled WGS sequence"/>
</dbReference>
<evidence type="ECO:0000256" key="1">
    <source>
        <dbReference type="SAM" id="MobiDB-lite"/>
    </source>
</evidence>
<dbReference type="Pfam" id="PF13324">
    <property type="entry name" value="GCIP_N"/>
    <property type="match status" value="1"/>
</dbReference>
<accession>A0ABR4JCM5</accession>
<evidence type="ECO:0000259" key="2">
    <source>
        <dbReference type="Pfam" id="PF13324"/>
    </source>
</evidence>
<dbReference type="PANTHER" id="PTHR15492:SF1">
    <property type="entry name" value="CYCLIN-D1-BINDING PROTEIN 1"/>
    <property type="match status" value="1"/>
</dbReference>
<dbReference type="InterPro" id="IPR026907">
    <property type="entry name" value="GCIP-like"/>
</dbReference>
<organism evidence="3 4">
    <name type="scientific">Aspergillus pseudodeflectus</name>
    <dbReference type="NCBI Taxonomy" id="176178"/>
    <lineage>
        <taxon>Eukaryota</taxon>
        <taxon>Fungi</taxon>
        <taxon>Dikarya</taxon>
        <taxon>Ascomycota</taxon>
        <taxon>Pezizomycotina</taxon>
        <taxon>Eurotiomycetes</taxon>
        <taxon>Eurotiomycetidae</taxon>
        <taxon>Eurotiales</taxon>
        <taxon>Aspergillaceae</taxon>
        <taxon>Aspergillus</taxon>
        <taxon>Aspergillus subgen. Nidulantes</taxon>
    </lineage>
</organism>
<dbReference type="Gene3D" id="1.20.1410.10">
    <property type="entry name" value="I/LWEQ domain"/>
    <property type="match status" value="1"/>
</dbReference>
<sequence length="372" mass="40493">MSGKLKTALTTTLTLVEQFQPTLSSRTNAGQPTPTTTDEQTKDLDPLALLSASATALKSHVTKLSLLTLTSPFTASAVATTLSTLNESVLPSLVTAALLVTPESHTAAFQSEIRILTGTALKDFFLLVKEVQVVAEDKASKKGLDQLEKDTVTLAAGRVWDACDTLIDVATKGIVGFVVQRAEEYRALVRDAVEEIEAWDPDEEGDEFFDELLDAGEDMAGDDSKNDESDEEGSAALHKRKKDALRMLKPIAQIYPAIITNRLKKAPVPLTPSATKVLETLMKNLQQIPEHIDEVAGALYEDDLDKYTRQVGKTKDCASKAINLVALPWAAKRSSVDEETEGDKFTTWSKTWLKVVGEVSKSIDESSKSRIN</sequence>
<evidence type="ECO:0000313" key="3">
    <source>
        <dbReference type="EMBL" id="KAL2837725.1"/>
    </source>
</evidence>
<reference evidence="3 4" key="1">
    <citation type="submission" date="2024-07" db="EMBL/GenBank/DDBJ databases">
        <title>Section-level genome sequencing and comparative genomics of Aspergillus sections Usti and Cavernicolus.</title>
        <authorList>
            <consortium name="Lawrence Berkeley National Laboratory"/>
            <person name="Nybo J.L."/>
            <person name="Vesth T.C."/>
            <person name="Theobald S."/>
            <person name="Frisvad J.C."/>
            <person name="Larsen T.O."/>
            <person name="Kjaerboelling I."/>
            <person name="Rothschild-Mancinelli K."/>
            <person name="Lyhne E.K."/>
            <person name="Kogle M.E."/>
            <person name="Barry K."/>
            <person name="Clum A."/>
            <person name="Na H."/>
            <person name="Ledsgaard L."/>
            <person name="Lin J."/>
            <person name="Lipzen A."/>
            <person name="Kuo A."/>
            <person name="Riley R."/>
            <person name="Mondo S."/>
            <person name="LaButti K."/>
            <person name="Haridas S."/>
            <person name="Pangalinan J."/>
            <person name="Salamov A.A."/>
            <person name="Simmons B.A."/>
            <person name="Magnuson J.K."/>
            <person name="Chen J."/>
            <person name="Drula E."/>
            <person name="Henrissat B."/>
            <person name="Wiebenga A."/>
            <person name="Lubbers R.J."/>
            <person name="Gomes A.C."/>
            <person name="Macurrencykelacurrency M.R."/>
            <person name="Stajich J."/>
            <person name="Grigoriev I.V."/>
            <person name="Mortensen U.H."/>
            <person name="De vries R.P."/>
            <person name="Baker S.E."/>
            <person name="Andersen M.R."/>
        </authorList>
    </citation>
    <scope>NUCLEOTIDE SEQUENCE [LARGE SCALE GENOMIC DNA]</scope>
    <source>
        <strain evidence="3 4">CBS 756.74</strain>
    </source>
</reference>
<evidence type="ECO:0000313" key="4">
    <source>
        <dbReference type="Proteomes" id="UP001610444"/>
    </source>
</evidence>
<dbReference type="PANTHER" id="PTHR15492">
    <property type="entry name" value="CYCLIN D1-BINDING PROTEIN 1"/>
    <property type="match status" value="1"/>
</dbReference>
<dbReference type="RefSeq" id="XP_070892670.1">
    <property type="nucleotide sequence ID" value="XM_071047318.1"/>
</dbReference>
<dbReference type="GeneID" id="98162482"/>
<protein>
    <recommendedName>
        <fullName evidence="2">Cyclin-D1-binding protein 1-like N-terminal domain-containing protein</fullName>
    </recommendedName>
</protein>
<gene>
    <name evidence="3" type="ORF">BJX68DRAFT_272924</name>
</gene>
<dbReference type="InterPro" id="IPR049317">
    <property type="entry name" value="GCIP-like_N"/>
</dbReference>
<proteinExistence type="predicted"/>
<feature type="domain" description="Cyclin-D1-binding protein 1-like N-terminal" evidence="2">
    <location>
        <begin position="51"/>
        <end position="201"/>
    </location>
</feature>
<comment type="caution">
    <text evidence="3">The sequence shown here is derived from an EMBL/GenBank/DDBJ whole genome shotgun (WGS) entry which is preliminary data.</text>
</comment>
<name>A0ABR4JCM5_9EURO</name>